<evidence type="ECO:0000313" key="6">
    <source>
        <dbReference type="EMBL" id="KAK2640309.1"/>
    </source>
</evidence>
<dbReference type="EMBL" id="JANJYI010000008">
    <property type="protein sequence ID" value="KAK2640309.1"/>
    <property type="molecule type" value="Genomic_DNA"/>
</dbReference>
<keyword evidence="4" id="KW-0653">Protein transport</keyword>
<dbReference type="GO" id="GO:0015031">
    <property type="term" value="P:protein transport"/>
    <property type="evidence" value="ECO:0007669"/>
    <property type="project" value="UniProtKB-KW"/>
</dbReference>
<comment type="similarity">
    <text evidence="1">Belongs to the importin alpha family.</text>
</comment>
<dbReference type="Proteomes" id="UP001280121">
    <property type="component" value="Unassembled WGS sequence"/>
</dbReference>
<dbReference type="Pfam" id="PF00514">
    <property type="entry name" value="Arm"/>
    <property type="match status" value="2"/>
</dbReference>
<dbReference type="Gene3D" id="1.25.10.10">
    <property type="entry name" value="Leucine-rich Repeat Variant"/>
    <property type="match status" value="4"/>
</dbReference>
<dbReference type="AlphaFoldDB" id="A0AAD9TRA1"/>
<evidence type="ECO:0000256" key="1">
    <source>
        <dbReference type="ARBA" id="ARBA00010394"/>
    </source>
</evidence>
<dbReference type="PROSITE" id="PS50176">
    <property type="entry name" value="ARM_REPEAT"/>
    <property type="match status" value="1"/>
</dbReference>
<evidence type="ECO:0000313" key="7">
    <source>
        <dbReference type="Proteomes" id="UP001280121"/>
    </source>
</evidence>
<name>A0AAD9TRA1_9ROSI</name>
<sequence>MMRSRRSKHNVKRPRLYYLCCHEQFEAAWALANIASGISDHTQVAIHSGVFPIFANILRSCFRNDDLKEQATWALWNVVGDSVEARNSVIIDGAMKPLITFIDIGENSSMSRAAVKNLSIFCCAKPPPPFEQFEAAWALTNIASGTSNHTQAVIRSGVVPMFVNILRSHFRSVDLKEQAIWALRNVVGDSAKARNSIFNDCALKLLIALIEIGATRALGNVVSYSTEARNSVIIDGALIPLIALIDIWENSSMSRAAVKTLSIFCCAKPPPPFEQFEAAWALANIASGISDHTQVVIHSGVFPIVINILRSRFRNDDLKEQAIWALEKVTGDSAKARNNVLSDGALKPLIALIDIGVNLSMSTVTVKTLSIFCCVKPPPPFEHKVKN</sequence>
<keyword evidence="2" id="KW-0813">Transport</keyword>
<proteinExistence type="inferred from homology"/>
<gene>
    <name evidence="6" type="ORF">Ddye_028104</name>
</gene>
<evidence type="ECO:0000256" key="4">
    <source>
        <dbReference type="ARBA" id="ARBA00022927"/>
    </source>
</evidence>
<protein>
    <recommendedName>
        <fullName evidence="8">IBB domain-containing protein</fullName>
    </recommendedName>
</protein>
<evidence type="ECO:0000256" key="3">
    <source>
        <dbReference type="ARBA" id="ARBA00022737"/>
    </source>
</evidence>
<keyword evidence="7" id="KW-1185">Reference proteome</keyword>
<dbReference type="InterPro" id="IPR016024">
    <property type="entry name" value="ARM-type_fold"/>
</dbReference>
<feature type="repeat" description="ARM" evidence="5">
    <location>
        <begin position="157"/>
        <end position="186"/>
    </location>
</feature>
<evidence type="ECO:0000256" key="2">
    <source>
        <dbReference type="ARBA" id="ARBA00022448"/>
    </source>
</evidence>
<reference evidence="6" key="1">
    <citation type="journal article" date="2023" name="Plant J.">
        <title>Genome sequences and population genomics provide insights into the demographic history, inbreeding, and mutation load of two 'living fossil' tree species of Dipteronia.</title>
        <authorList>
            <person name="Feng Y."/>
            <person name="Comes H.P."/>
            <person name="Chen J."/>
            <person name="Zhu S."/>
            <person name="Lu R."/>
            <person name="Zhang X."/>
            <person name="Li P."/>
            <person name="Qiu J."/>
            <person name="Olsen K.M."/>
            <person name="Qiu Y."/>
        </authorList>
    </citation>
    <scope>NUCLEOTIDE SEQUENCE</scope>
    <source>
        <strain evidence="6">KIB01</strain>
    </source>
</reference>
<organism evidence="6 7">
    <name type="scientific">Dipteronia dyeriana</name>
    <dbReference type="NCBI Taxonomy" id="168575"/>
    <lineage>
        <taxon>Eukaryota</taxon>
        <taxon>Viridiplantae</taxon>
        <taxon>Streptophyta</taxon>
        <taxon>Embryophyta</taxon>
        <taxon>Tracheophyta</taxon>
        <taxon>Spermatophyta</taxon>
        <taxon>Magnoliopsida</taxon>
        <taxon>eudicotyledons</taxon>
        <taxon>Gunneridae</taxon>
        <taxon>Pentapetalae</taxon>
        <taxon>rosids</taxon>
        <taxon>malvids</taxon>
        <taxon>Sapindales</taxon>
        <taxon>Sapindaceae</taxon>
        <taxon>Hippocastanoideae</taxon>
        <taxon>Acereae</taxon>
        <taxon>Dipteronia</taxon>
    </lineage>
</organism>
<dbReference type="PANTHER" id="PTHR23316">
    <property type="entry name" value="IMPORTIN ALPHA"/>
    <property type="match status" value="1"/>
</dbReference>
<evidence type="ECO:0008006" key="8">
    <source>
        <dbReference type="Google" id="ProtNLM"/>
    </source>
</evidence>
<accession>A0AAD9TRA1</accession>
<keyword evidence="3" id="KW-0677">Repeat</keyword>
<comment type="caution">
    <text evidence="6">The sequence shown here is derived from an EMBL/GenBank/DDBJ whole genome shotgun (WGS) entry which is preliminary data.</text>
</comment>
<evidence type="ECO:0000256" key="5">
    <source>
        <dbReference type="PROSITE-ProRule" id="PRU00259"/>
    </source>
</evidence>
<dbReference type="SMART" id="SM00185">
    <property type="entry name" value="ARM"/>
    <property type="match status" value="6"/>
</dbReference>
<dbReference type="InterPro" id="IPR011989">
    <property type="entry name" value="ARM-like"/>
</dbReference>
<dbReference type="SUPFAM" id="SSF48371">
    <property type="entry name" value="ARM repeat"/>
    <property type="match status" value="2"/>
</dbReference>
<dbReference type="InterPro" id="IPR000225">
    <property type="entry name" value="Armadillo"/>
</dbReference>